<sequence length="228" mass="24046">MIVVRGERGGAPVVEFVLGHGEDPVAGLAARGWSGRSTGVDGVLGRLVLRFEVVPVTPLRVRHGPHGPGLATEDRAVVRPHQRVAAYAVVVADERLLLTQLAPRTGADGRWNLPGGGLEPGESVAGAVVREVLEETGQVVDDVQFVDVMTQHWVGRSERGAEDYHAVRLVHTARCTRPTRPVVHDVGGSTSDARWVPLDDLGAVPVVASIPAALRAAGVPVPGAWPQS</sequence>
<dbReference type="EMBL" id="JAFDVD010000020">
    <property type="protein sequence ID" value="MBM6402003.1"/>
    <property type="molecule type" value="Genomic_DNA"/>
</dbReference>
<dbReference type="SUPFAM" id="SSF55811">
    <property type="entry name" value="Nudix"/>
    <property type="match status" value="1"/>
</dbReference>
<keyword evidence="7" id="KW-1185">Reference proteome</keyword>
<dbReference type="InterPro" id="IPR015797">
    <property type="entry name" value="NUDIX_hydrolase-like_dom_sf"/>
</dbReference>
<comment type="similarity">
    <text evidence="2 4">Belongs to the Nudix hydrolase family.</text>
</comment>
<dbReference type="PRINTS" id="PR00502">
    <property type="entry name" value="NUDIXFAMILY"/>
</dbReference>
<reference evidence="6" key="1">
    <citation type="submission" date="2021-02" db="EMBL/GenBank/DDBJ databases">
        <title>Phycicoccus sp. MQZ13P-5T, whole genome shotgun sequence.</title>
        <authorList>
            <person name="Tuo L."/>
        </authorList>
    </citation>
    <scope>NUCLEOTIDE SEQUENCE</scope>
    <source>
        <strain evidence="6">MQZ13P-5</strain>
    </source>
</reference>
<evidence type="ECO:0000256" key="1">
    <source>
        <dbReference type="ARBA" id="ARBA00001946"/>
    </source>
</evidence>
<dbReference type="InterPro" id="IPR000086">
    <property type="entry name" value="NUDIX_hydrolase_dom"/>
</dbReference>
<evidence type="ECO:0000313" key="7">
    <source>
        <dbReference type="Proteomes" id="UP001430172"/>
    </source>
</evidence>
<accession>A0ABS2CQ42</accession>
<evidence type="ECO:0000256" key="4">
    <source>
        <dbReference type="RuleBase" id="RU003476"/>
    </source>
</evidence>
<dbReference type="InterPro" id="IPR020084">
    <property type="entry name" value="NUDIX_hydrolase_CS"/>
</dbReference>
<proteinExistence type="inferred from homology"/>
<evidence type="ECO:0000256" key="2">
    <source>
        <dbReference type="ARBA" id="ARBA00005582"/>
    </source>
</evidence>
<organism evidence="6 7">
    <name type="scientific">Phycicoccus sonneratiae</name>
    <dbReference type="NCBI Taxonomy" id="2807628"/>
    <lineage>
        <taxon>Bacteria</taxon>
        <taxon>Bacillati</taxon>
        <taxon>Actinomycetota</taxon>
        <taxon>Actinomycetes</taxon>
        <taxon>Micrococcales</taxon>
        <taxon>Intrasporangiaceae</taxon>
        <taxon>Phycicoccus</taxon>
    </lineage>
</organism>
<dbReference type="Pfam" id="PF00293">
    <property type="entry name" value="NUDIX"/>
    <property type="match status" value="1"/>
</dbReference>
<dbReference type="PROSITE" id="PS51462">
    <property type="entry name" value="NUDIX"/>
    <property type="match status" value="1"/>
</dbReference>
<dbReference type="PROSITE" id="PS00893">
    <property type="entry name" value="NUDIX_BOX"/>
    <property type="match status" value="1"/>
</dbReference>
<gene>
    <name evidence="6" type="ORF">JQN70_16510</name>
</gene>
<dbReference type="Proteomes" id="UP001430172">
    <property type="component" value="Unassembled WGS sequence"/>
</dbReference>
<feature type="domain" description="Nudix hydrolase" evidence="5">
    <location>
        <begin position="80"/>
        <end position="218"/>
    </location>
</feature>
<comment type="cofactor">
    <cofactor evidence="1">
        <name>Mg(2+)</name>
        <dbReference type="ChEBI" id="CHEBI:18420"/>
    </cofactor>
</comment>
<dbReference type="PANTHER" id="PTHR43046">
    <property type="entry name" value="GDP-MANNOSE MANNOSYL HYDROLASE"/>
    <property type="match status" value="1"/>
</dbReference>
<dbReference type="InterPro" id="IPR020476">
    <property type="entry name" value="Nudix_hydrolase"/>
</dbReference>
<evidence type="ECO:0000313" key="6">
    <source>
        <dbReference type="EMBL" id="MBM6402003.1"/>
    </source>
</evidence>
<dbReference type="RefSeq" id="WP_204132471.1">
    <property type="nucleotide sequence ID" value="NZ_JAFDVD010000020.1"/>
</dbReference>
<name>A0ABS2CQ42_9MICO</name>
<dbReference type="CDD" id="cd02883">
    <property type="entry name" value="NUDIX_Hydrolase"/>
    <property type="match status" value="1"/>
</dbReference>
<dbReference type="PANTHER" id="PTHR43046:SF16">
    <property type="entry name" value="ADP-RIBOSE PYROPHOSPHATASE YJHB-RELATED"/>
    <property type="match status" value="1"/>
</dbReference>
<evidence type="ECO:0000259" key="5">
    <source>
        <dbReference type="PROSITE" id="PS51462"/>
    </source>
</evidence>
<dbReference type="Gene3D" id="3.90.79.10">
    <property type="entry name" value="Nucleoside Triphosphate Pyrophosphohydrolase"/>
    <property type="match status" value="1"/>
</dbReference>
<evidence type="ECO:0000256" key="3">
    <source>
        <dbReference type="ARBA" id="ARBA00022801"/>
    </source>
</evidence>
<keyword evidence="3 4" id="KW-0378">Hydrolase</keyword>
<protein>
    <submittedName>
        <fullName evidence="6">NUDIX domain-containing protein</fullName>
    </submittedName>
</protein>
<comment type="caution">
    <text evidence="6">The sequence shown here is derived from an EMBL/GenBank/DDBJ whole genome shotgun (WGS) entry which is preliminary data.</text>
</comment>